<protein>
    <submittedName>
        <fullName evidence="7">2-aminoadipate aminotransferase</fullName>
    </submittedName>
</protein>
<keyword evidence="7" id="KW-0808">Transferase</keyword>
<dbReference type="GO" id="GO:0003677">
    <property type="term" value="F:DNA binding"/>
    <property type="evidence" value="ECO:0007669"/>
    <property type="project" value="UniProtKB-KW"/>
</dbReference>
<evidence type="ECO:0000313" key="8">
    <source>
        <dbReference type="Proteomes" id="UP000243680"/>
    </source>
</evidence>
<evidence type="ECO:0000256" key="5">
    <source>
        <dbReference type="ARBA" id="ARBA00023163"/>
    </source>
</evidence>
<dbReference type="GO" id="GO:0003700">
    <property type="term" value="F:DNA-binding transcription factor activity"/>
    <property type="evidence" value="ECO:0007669"/>
    <property type="project" value="InterPro"/>
</dbReference>
<keyword evidence="5" id="KW-0804">Transcription</keyword>
<keyword evidence="3" id="KW-0805">Transcription regulation</keyword>
<dbReference type="InterPro" id="IPR036388">
    <property type="entry name" value="WH-like_DNA-bd_sf"/>
</dbReference>
<dbReference type="Proteomes" id="UP000243680">
    <property type="component" value="Chromosome 2"/>
</dbReference>
<evidence type="ECO:0000313" key="7">
    <source>
        <dbReference type="EMBL" id="AOJ79057.1"/>
    </source>
</evidence>
<dbReference type="InterPro" id="IPR000524">
    <property type="entry name" value="Tscrpt_reg_HTH_GntR"/>
</dbReference>
<dbReference type="SUPFAM" id="SSF46785">
    <property type="entry name" value="Winged helix' DNA-binding domain"/>
    <property type="match status" value="1"/>
</dbReference>
<keyword evidence="7" id="KW-0032">Aminotransferase</keyword>
<dbReference type="CDD" id="cd07377">
    <property type="entry name" value="WHTH_GntR"/>
    <property type="match status" value="1"/>
</dbReference>
<dbReference type="Pfam" id="PF00392">
    <property type="entry name" value="GntR"/>
    <property type="match status" value="1"/>
</dbReference>
<feature type="domain" description="HTH gntR-type" evidence="6">
    <location>
        <begin position="20"/>
        <end position="88"/>
    </location>
</feature>
<dbReference type="GO" id="GO:0030170">
    <property type="term" value="F:pyridoxal phosphate binding"/>
    <property type="evidence" value="ECO:0007669"/>
    <property type="project" value="InterPro"/>
</dbReference>
<sequence length="497" mass="53309">MARMTPIDAPSRTPLPMTGAPLYERLAEHYRRIIAAGTLAPGDRMPSVRAVMEQHGVSLSTAIQTFRRLEDAGWCEAKPRSGYFVRRRAAAALGTLPETEAPPLSVAPPFAGLHERVSRVIDRGNAASDALNLGGASASATLYPAEPLQALAIRLLRRKPTLLTDAGPVGGSPEFRQTMAKRALAYGVTVSPDEVMSTSGGVDAVNLALRAVARPGDTIAIESPAFFGLIQLLESLGLRTLEIPASPTTGLSIEALDVALSAYPDIKAVVVVPNLQNPLGSVMPDDRKAALVALCARRGVAVIEDEPYRELVEAPQAVKPVKAWDRDGTVIYCPSLNKVLAPGMRLGWMSAGRWHARVKMLKFAHSRHNAALLQAVAAEFVGSGAFDRHLHRFREQLRAQRDATIDAIARHFPAGTRLNQPPGGLMLWVALPDGVHSEALFDVALAQGIRIAPGSIFSNSDRFDAYIRLACTRVFDAAHEEAIQTLGRLIRDAAAAA</sequence>
<evidence type="ECO:0000256" key="1">
    <source>
        <dbReference type="ARBA" id="ARBA00005384"/>
    </source>
</evidence>
<evidence type="ECO:0000256" key="4">
    <source>
        <dbReference type="ARBA" id="ARBA00023125"/>
    </source>
</evidence>
<dbReference type="PANTHER" id="PTHR46577:SF2">
    <property type="entry name" value="TRANSCRIPTIONAL REGULATORY PROTEIN"/>
    <property type="match status" value="1"/>
</dbReference>
<dbReference type="SUPFAM" id="SSF53383">
    <property type="entry name" value="PLP-dependent transferases"/>
    <property type="match status" value="1"/>
</dbReference>
<evidence type="ECO:0000256" key="3">
    <source>
        <dbReference type="ARBA" id="ARBA00023015"/>
    </source>
</evidence>
<organism evidence="7 8">
    <name type="scientific">Burkholderia ubonensis</name>
    <dbReference type="NCBI Taxonomy" id="101571"/>
    <lineage>
        <taxon>Bacteria</taxon>
        <taxon>Pseudomonadati</taxon>
        <taxon>Pseudomonadota</taxon>
        <taxon>Betaproteobacteria</taxon>
        <taxon>Burkholderiales</taxon>
        <taxon>Burkholderiaceae</taxon>
        <taxon>Burkholderia</taxon>
        <taxon>Burkholderia cepacia complex</taxon>
    </lineage>
</organism>
<comment type="similarity">
    <text evidence="1">In the C-terminal section; belongs to the class-I pyridoxal-phosphate-dependent aminotransferase family.</text>
</comment>
<evidence type="ECO:0000256" key="2">
    <source>
        <dbReference type="ARBA" id="ARBA00022898"/>
    </source>
</evidence>
<proteinExistence type="inferred from homology"/>
<evidence type="ECO:0000259" key="6">
    <source>
        <dbReference type="PROSITE" id="PS50949"/>
    </source>
</evidence>
<dbReference type="InterPro" id="IPR015422">
    <property type="entry name" value="PyrdxlP-dep_Trfase_small"/>
</dbReference>
<dbReference type="InterPro" id="IPR015421">
    <property type="entry name" value="PyrdxlP-dep_Trfase_major"/>
</dbReference>
<name>A0A1B4LPF2_9BURK</name>
<dbReference type="Gene3D" id="1.10.10.10">
    <property type="entry name" value="Winged helix-like DNA-binding domain superfamily/Winged helix DNA-binding domain"/>
    <property type="match status" value="1"/>
</dbReference>
<dbReference type="InterPro" id="IPR036390">
    <property type="entry name" value="WH_DNA-bd_sf"/>
</dbReference>
<gene>
    <name evidence="7" type="ORF">WJ35_23575</name>
</gene>
<accession>A0A1B4LPF2</accession>
<dbReference type="SMART" id="SM00345">
    <property type="entry name" value="HTH_GNTR"/>
    <property type="match status" value="1"/>
</dbReference>
<keyword evidence="2" id="KW-0663">Pyridoxal phosphate</keyword>
<dbReference type="InterPro" id="IPR051446">
    <property type="entry name" value="HTH_trans_reg/aminotransferase"/>
</dbReference>
<dbReference type="GO" id="GO:0008483">
    <property type="term" value="F:transaminase activity"/>
    <property type="evidence" value="ECO:0007669"/>
    <property type="project" value="UniProtKB-KW"/>
</dbReference>
<dbReference type="InterPro" id="IPR015424">
    <property type="entry name" value="PyrdxlP-dep_Trfase"/>
</dbReference>
<dbReference type="Gene3D" id="3.90.1150.10">
    <property type="entry name" value="Aspartate Aminotransferase, domain 1"/>
    <property type="match status" value="1"/>
</dbReference>
<dbReference type="PANTHER" id="PTHR46577">
    <property type="entry name" value="HTH-TYPE TRANSCRIPTIONAL REGULATORY PROTEIN GABR"/>
    <property type="match status" value="1"/>
</dbReference>
<dbReference type="PROSITE" id="PS50949">
    <property type="entry name" value="HTH_GNTR"/>
    <property type="match status" value="1"/>
</dbReference>
<dbReference type="Pfam" id="PF00155">
    <property type="entry name" value="Aminotran_1_2"/>
    <property type="match status" value="1"/>
</dbReference>
<dbReference type="AlphaFoldDB" id="A0A1B4LPF2"/>
<dbReference type="EMBL" id="CP013422">
    <property type="protein sequence ID" value="AOJ79057.1"/>
    <property type="molecule type" value="Genomic_DNA"/>
</dbReference>
<keyword evidence="4" id="KW-0238">DNA-binding</keyword>
<dbReference type="CDD" id="cd00609">
    <property type="entry name" value="AAT_like"/>
    <property type="match status" value="1"/>
</dbReference>
<reference evidence="7 8" key="1">
    <citation type="submission" date="2015-12" db="EMBL/GenBank/DDBJ databases">
        <title>Diversity of Burkholderia near neighbor genomes.</title>
        <authorList>
            <person name="Sahl J."/>
            <person name="Wagner D."/>
            <person name="Keim P."/>
        </authorList>
    </citation>
    <scope>NUCLEOTIDE SEQUENCE [LARGE SCALE GENOMIC DNA]</scope>
    <source>
        <strain evidence="7 8">MSMB0783</strain>
    </source>
</reference>
<dbReference type="Gene3D" id="3.40.640.10">
    <property type="entry name" value="Type I PLP-dependent aspartate aminotransferase-like (Major domain)"/>
    <property type="match status" value="1"/>
</dbReference>
<dbReference type="InterPro" id="IPR004839">
    <property type="entry name" value="Aminotransferase_I/II_large"/>
</dbReference>